<evidence type="ECO:0000256" key="3">
    <source>
        <dbReference type="PROSITE-ProRule" id="PRU00221"/>
    </source>
</evidence>
<keyword evidence="1 3" id="KW-0853">WD repeat</keyword>
<dbReference type="Proteomes" id="UP000504638">
    <property type="component" value="Unplaced"/>
</dbReference>
<dbReference type="PROSITE" id="PS50082">
    <property type="entry name" value="WD_REPEATS_2"/>
    <property type="match status" value="1"/>
</dbReference>
<keyword evidence="6" id="KW-1185">Reference proteome</keyword>
<sequence>MASHHNERPEEEEFEEEILEEDDAAEEIDNQDDDVPMDSDYDDEEEVIILQNDSVAHFDRHTDSVFSITSHPRLPNIIATGGGDDVGYVFDSAVQSPVLPASYSTPPQEPERQSIEALAKLDGHSDSICAIAFTQPAGQYLVTGGLDGRLRVWKGSNDGRQWKPHAAAQEVEEINWIATSKLTSQPNAFAVGASDGSVWVYQVCEGASNDEKLVPIQTYFPPASASSTAGAWSPSGVLLATVSDDGSFNVYDPFGEAAAKGLVPASGQQSLVSLGHGDERFRVEGGLFSVTIGPTGSFAAMGGADGEIKVVGMPRPATPGAKGKAGAANPGGQLLASLNVQKDSLDETPAASIESIAFAAPSVGLMAAACVDGSISVFDTSRNFALRRYIQNAHDGEAVISVKFVGGGGNGDWLLTSCGYDGVIKRWNLRGGAAVGAGAQSTSVEDLREKGLVGEWKGHRGGGEGGGVLGFVQHGDRSGNWVVTAGDDGVSLIFLTPVG</sequence>
<name>A0A6G1GEI2_9PEZI</name>
<evidence type="ECO:0000256" key="1">
    <source>
        <dbReference type="ARBA" id="ARBA00022574"/>
    </source>
</evidence>
<organism evidence="5">
    <name type="scientific">Eremomyces bilateralis CBS 781.70</name>
    <dbReference type="NCBI Taxonomy" id="1392243"/>
    <lineage>
        <taxon>Eukaryota</taxon>
        <taxon>Fungi</taxon>
        <taxon>Dikarya</taxon>
        <taxon>Ascomycota</taxon>
        <taxon>Pezizomycotina</taxon>
        <taxon>Dothideomycetes</taxon>
        <taxon>Dothideomycetes incertae sedis</taxon>
        <taxon>Eremomycetales</taxon>
        <taxon>Eremomycetaceae</taxon>
        <taxon>Eremomyces</taxon>
    </lineage>
</organism>
<dbReference type="Gene3D" id="2.130.10.10">
    <property type="entry name" value="YVTN repeat-like/Quinoprotein amine dehydrogenase"/>
    <property type="match status" value="1"/>
</dbReference>
<dbReference type="EMBL" id="ML975150">
    <property type="protein sequence ID" value="KAF1816434.1"/>
    <property type="molecule type" value="Genomic_DNA"/>
</dbReference>
<dbReference type="OrthoDB" id="10261640at2759"/>
<dbReference type="InterPro" id="IPR001680">
    <property type="entry name" value="WD40_rpt"/>
</dbReference>
<reference evidence="5 7" key="1">
    <citation type="submission" date="2020-01" db="EMBL/GenBank/DDBJ databases">
        <authorList>
            <consortium name="DOE Joint Genome Institute"/>
            <person name="Haridas S."/>
            <person name="Albert R."/>
            <person name="Binder M."/>
            <person name="Bloem J."/>
            <person name="Labutti K."/>
            <person name="Salamov A."/>
            <person name="Andreopoulos B."/>
            <person name="Baker S.E."/>
            <person name="Barry K."/>
            <person name="Bills G."/>
            <person name="Bluhm B.H."/>
            <person name="Cannon C."/>
            <person name="Castanera R."/>
            <person name="Culley D.E."/>
            <person name="Daum C."/>
            <person name="Ezra D."/>
            <person name="Gonzalez J.B."/>
            <person name="Henrissat B."/>
            <person name="Kuo A."/>
            <person name="Liang C."/>
            <person name="Lipzen A."/>
            <person name="Lutzoni F."/>
            <person name="Magnuson J."/>
            <person name="Mondo S."/>
            <person name="Nolan M."/>
            <person name="Ohm R."/>
            <person name="Pangilinan J."/>
            <person name="Park H.-J."/>
            <person name="Ramirez L."/>
            <person name="Alfaro M."/>
            <person name="Sun H."/>
            <person name="Tritt A."/>
            <person name="Yoshinaga Y."/>
            <person name="Zwiers L.-H."/>
            <person name="Turgeon B.G."/>
            <person name="Goodwin S.B."/>
            <person name="Spatafora J.W."/>
            <person name="Crous P.W."/>
            <person name="Grigoriev I.V."/>
        </authorList>
    </citation>
    <scope>NUCLEOTIDE SEQUENCE</scope>
    <source>
        <strain evidence="5 7">CBS 781.70</strain>
    </source>
</reference>
<feature type="region of interest" description="Disordered" evidence="4">
    <location>
        <begin position="1"/>
        <end position="39"/>
    </location>
</feature>
<gene>
    <name evidence="5 7" type="ORF">P152DRAFT_505067</name>
</gene>
<dbReference type="InterPro" id="IPR051179">
    <property type="entry name" value="WD_repeat_multifunction"/>
</dbReference>
<accession>A0A6G1GEI2</accession>
<reference evidence="7" key="3">
    <citation type="submission" date="2025-04" db="UniProtKB">
        <authorList>
            <consortium name="RefSeq"/>
        </authorList>
    </citation>
    <scope>IDENTIFICATION</scope>
    <source>
        <strain evidence="7">CBS 781.70</strain>
    </source>
</reference>
<protein>
    <submittedName>
        <fullName evidence="5 7">WD40 repeat-like protein</fullName>
    </submittedName>
</protein>
<dbReference type="RefSeq" id="XP_033538065.1">
    <property type="nucleotide sequence ID" value="XM_033682414.1"/>
</dbReference>
<dbReference type="InterPro" id="IPR036322">
    <property type="entry name" value="WD40_repeat_dom_sf"/>
</dbReference>
<dbReference type="PROSITE" id="PS50294">
    <property type="entry name" value="WD_REPEATS_REGION"/>
    <property type="match status" value="1"/>
</dbReference>
<evidence type="ECO:0000313" key="6">
    <source>
        <dbReference type="Proteomes" id="UP000504638"/>
    </source>
</evidence>
<dbReference type="PANTHER" id="PTHR19857:SF8">
    <property type="entry name" value="ANGIO-ASSOCIATED MIGRATORY CELL PROTEIN"/>
    <property type="match status" value="1"/>
</dbReference>
<dbReference type="SUPFAM" id="SSF50978">
    <property type="entry name" value="WD40 repeat-like"/>
    <property type="match status" value="1"/>
</dbReference>
<dbReference type="Pfam" id="PF00400">
    <property type="entry name" value="WD40"/>
    <property type="match status" value="3"/>
</dbReference>
<feature type="compositionally biased region" description="Acidic residues" evidence="4">
    <location>
        <begin position="9"/>
        <end position="39"/>
    </location>
</feature>
<evidence type="ECO:0000256" key="2">
    <source>
        <dbReference type="ARBA" id="ARBA00022737"/>
    </source>
</evidence>
<feature type="repeat" description="WD" evidence="3">
    <location>
        <begin position="121"/>
        <end position="154"/>
    </location>
</feature>
<keyword evidence="2" id="KW-0677">Repeat</keyword>
<dbReference type="InterPro" id="IPR015943">
    <property type="entry name" value="WD40/YVTN_repeat-like_dom_sf"/>
</dbReference>
<dbReference type="AlphaFoldDB" id="A0A6G1GEI2"/>
<reference evidence="7" key="2">
    <citation type="submission" date="2020-04" db="EMBL/GenBank/DDBJ databases">
        <authorList>
            <consortium name="NCBI Genome Project"/>
        </authorList>
    </citation>
    <scope>NUCLEOTIDE SEQUENCE</scope>
    <source>
        <strain evidence="7">CBS 781.70</strain>
    </source>
</reference>
<dbReference type="GeneID" id="54422984"/>
<proteinExistence type="predicted"/>
<evidence type="ECO:0000256" key="4">
    <source>
        <dbReference type="SAM" id="MobiDB-lite"/>
    </source>
</evidence>
<dbReference type="SMART" id="SM00320">
    <property type="entry name" value="WD40"/>
    <property type="match status" value="8"/>
</dbReference>
<evidence type="ECO:0000313" key="5">
    <source>
        <dbReference type="EMBL" id="KAF1816434.1"/>
    </source>
</evidence>
<evidence type="ECO:0000313" key="7">
    <source>
        <dbReference type="RefSeq" id="XP_033538065.1"/>
    </source>
</evidence>
<dbReference type="PANTHER" id="PTHR19857">
    <property type="entry name" value="MITOCHONDRIAL DIVISION PROTEIN 1-RELATED"/>
    <property type="match status" value="1"/>
</dbReference>